<dbReference type="SMART" id="SM00850">
    <property type="entry name" value="LytTR"/>
    <property type="match status" value="1"/>
</dbReference>
<dbReference type="PANTHER" id="PTHR44591">
    <property type="entry name" value="STRESS RESPONSE REGULATOR PROTEIN 1"/>
    <property type="match status" value="1"/>
</dbReference>
<dbReference type="InterPro" id="IPR050595">
    <property type="entry name" value="Bact_response_regulator"/>
</dbReference>
<dbReference type="InterPro" id="IPR007492">
    <property type="entry name" value="LytTR_DNA-bd_dom"/>
</dbReference>
<evidence type="ECO:0000313" key="6">
    <source>
        <dbReference type="Proteomes" id="UP000561326"/>
    </source>
</evidence>
<proteinExistence type="predicted"/>
<dbReference type="InterPro" id="IPR001789">
    <property type="entry name" value="Sig_transdc_resp-reg_receiver"/>
</dbReference>
<sequence>MNILVCENNLIQAQALTNHLQTFDYIQRVDVVATGEEMISVVLEKNDITALFLDIDLPGMNGLEAYGVLKMQGCHIPAILITGLRPAASDTYPLDIVDVIEKPYLPPRLEEALRKLRLHIEYQSFIQAGGVYVPVITDELSLLSPKDILFFEAGARELKVHTLHHTFDAKYIPLKIYEKYLRNQGFIFSHRAYLVNTRKIKYIDQTGIHFIGDFQHVAYVAEDKLSILKKILQRINISPV</sequence>
<name>A0A848D3R7_ANEAE</name>
<dbReference type="PROSITE" id="PS50930">
    <property type="entry name" value="HTH_LYTTR"/>
    <property type="match status" value="1"/>
</dbReference>
<organism evidence="5 6">
    <name type="scientific">Aneurinibacillus aneurinilyticus</name>
    <name type="common">Bacillus aneurinolyticus</name>
    <dbReference type="NCBI Taxonomy" id="1391"/>
    <lineage>
        <taxon>Bacteria</taxon>
        <taxon>Bacillati</taxon>
        <taxon>Bacillota</taxon>
        <taxon>Bacilli</taxon>
        <taxon>Bacillales</taxon>
        <taxon>Paenibacillaceae</taxon>
        <taxon>Aneurinibacillus group</taxon>
        <taxon>Aneurinibacillus</taxon>
    </lineage>
</organism>
<gene>
    <name evidence="5" type="ORF">HF838_20850</name>
</gene>
<protein>
    <submittedName>
        <fullName evidence="5">Response regulator transcription factor</fullName>
    </submittedName>
</protein>
<evidence type="ECO:0000256" key="2">
    <source>
        <dbReference type="PROSITE-ProRule" id="PRU00169"/>
    </source>
</evidence>
<dbReference type="Pfam" id="PF00072">
    <property type="entry name" value="Response_reg"/>
    <property type="match status" value="1"/>
</dbReference>
<feature type="domain" description="Response regulatory" evidence="3">
    <location>
        <begin position="2"/>
        <end position="117"/>
    </location>
</feature>
<keyword evidence="1 2" id="KW-0597">Phosphoprotein</keyword>
<dbReference type="SUPFAM" id="SSF52172">
    <property type="entry name" value="CheY-like"/>
    <property type="match status" value="1"/>
</dbReference>
<evidence type="ECO:0000313" key="5">
    <source>
        <dbReference type="EMBL" id="NMF00678.1"/>
    </source>
</evidence>
<dbReference type="Gene3D" id="3.40.50.2300">
    <property type="match status" value="1"/>
</dbReference>
<dbReference type="GO" id="GO:0003677">
    <property type="term" value="F:DNA binding"/>
    <property type="evidence" value="ECO:0007669"/>
    <property type="project" value="InterPro"/>
</dbReference>
<reference evidence="5 6" key="1">
    <citation type="submission" date="2020-04" db="EMBL/GenBank/DDBJ databases">
        <authorList>
            <person name="Hitch T.C.A."/>
            <person name="Wylensek D."/>
            <person name="Clavel T."/>
        </authorList>
    </citation>
    <scope>NUCLEOTIDE SEQUENCE [LARGE SCALE GENOMIC DNA]</scope>
    <source>
        <strain evidence="5 6">WB01_D5_05</strain>
    </source>
</reference>
<accession>A0A848D3R7</accession>
<evidence type="ECO:0000259" key="3">
    <source>
        <dbReference type="PROSITE" id="PS50110"/>
    </source>
</evidence>
<evidence type="ECO:0000259" key="4">
    <source>
        <dbReference type="PROSITE" id="PS50930"/>
    </source>
</evidence>
<dbReference type="InterPro" id="IPR011006">
    <property type="entry name" value="CheY-like_superfamily"/>
</dbReference>
<dbReference type="EMBL" id="JABAGO010000051">
    <property type="protein sequence ID" value="NMF00678.1"/>
    <property type="molecule type" value="Genomic_DNA"/>
</dbReference>
<comment type="caution">
    <text evidence="5">The sequence shown here is derived from an EMBL/GenBank/DDBJ whole genome shotgun (WGS) entry which is preliminary data.</text>
</comment>
<dbReference type="CDD" id="cd00156">
    <property type="entry name" value="REC"/>
    <property type="match status" value="1"/>
</dbReference>
<dbReference type="AlphaFoldDB" id="A0A848D3R7"/>
<dbReference type="GO" id="GO:0000160">
    <property type="term" value="P:phosphorelay signal transduction system"/>
    <property type="evidence" value="ECO:0007669"/>
    <property type="project" value="InterPro"/>
</dbReference>
<dbReference type="Gene3D" id="2.40.50.1020">
    <property type="entry name" value="LytTr DNA-binding domain"/>
    <property type="match status" value="1"/>
</dbReference>
<dbReference type="PROSITE" id="PS50110">
    <property type="entry name" value="RESPONSE_REGULATORY"/>
    <property type="match status" value="1"/>
</dbReference>
<evidence type="ECO:0000256" key="1">
    <source>
        <dbReference type="ARBA" id="ARBA00022553"/>
    </source>
</evidence>
<dbReference type="RefSeq" id="WP_168976293.1">
    <property type="nucleotide sequence ID" value="NZ_JABAGO010000051.1"/>
</dbReference>
<dbReference type="Proteomes" id="UP000561326">
    <property type="component" value="Unassembled WGS sequence"/>
</dbReference>
<dbReference type="SMART" id="SM00448">
    <property type="entry name" value="REC"/>
    <property type="match status" value="1"/>
</dbReference>
<feature type="modified residue" description="4-aspartylphosphate" evidence="2">
    <location>
        <position position="54"/>
    </location>
</feature>
<feature type="domain" description="HTH LytTR-type" evidence="4">
    <location>
        <begin position="133"/>
        <end position="234"/>
    </location>
</feature>
<dbReference type="Pfam" id="PF04397">
    <property type="entry name" value="LytTR"/>
    <property type="match status" value="1"/>
</dbReference>
<dbReference type="PANTHER" id="PTHR44591:SF3">
    <property type="entry name" value="RESPONSE REGULATORY DOMAIN-CONTAINING PROTEIN"/>
    <property type="match status" value="1"/>
</dbReference>